<reference evidence="2" key="1">
    <citation type="journal article" date="2020" name="Stud. Mycol.">
        <title>101 Dothideomycetes genomes: a test case for predicting lifestyles and emergence of pathogens.</title>
        <authorList>
            <person name="Haridas S."/>
            <person name="Albert R."/>
            <person name="Binder M."/>
            <person name="Bloem J."/>
            <person name="Labutti K."/>
            <person name="Salamov A."/>
            <person name="Andreopoulos B."/>
            <person name="Baker S."/>
            <person name="Barry K."/>
            <person name="Bills G."/>
            <person name="Bluhm B."/>
            <person name="Cannon C."/>
            <person name="Castanera R."/>
            <person name="Culley D."/>
            <person name="Daum C."/>
            <person name="Ezra D."/>
            <person name="Gonzalez J."/>
            <person name="Henrissat B."/>
            <person name="Kuo A."/>
            <person name="Liang C."/>
            <person name="Lipzen A."/>
            <person name="Lutzoni F."/>
            <person name="Magnuson J."/>
            <person name="Mondo S."/>
            <person name="Nolan M."/>
            <person name="Ohm R."/>
            <person name="Pangilinan J."/>
            <person name="Park H.-J."/>
            <person name="Ramirez L."/>
            <person name="Alfaro M."/>
            <person name="Sun H."/>
            <person name="Tritt A."/>
            <person name="Yoshinaga Y."/>
            <person name="Zwiers L.-H."/>
            <person name="Turgeon B."/>
            <person name="Goodwin S."/>
            <person name="Spatafora J."/>
            <person name="Crous P."/>
            <person name="Grigoriev I."/>
        </authorList>
    </citation>
    <scope>NUCLEOTIDE SEQUENCE</scope>
    <source>
        <strain evidence="2">CBS 113389</strain>
    </source>
</reference>
<accession>A0A6A6Q8P4</accession>
<feature type="transmembrane region" description="Helical" evidence="1">
    <location>
        <begin position="250"/>
        <end position="272"/>
    </location>
</feature>
<dbReference type="AlphaFoldDB" id="A0A6A6Q8P4"/>
<dbReference type="Proteomes" id="UP000799767">
    <property type="component" value="Unassembled WGS sequence"/>
</dbReference>
<dbReference type="CDD" id="cd22189">
    <property type="entry name" value="PGAP4-like_fungal"/>
    <property type="match status" value="1"/>
</dbReference>
<dbReference type="OrthoDB" id="2016523at2759"/>
<sequence>MQFWLRRPSPHLVAFLAFFVWYLLLVHDVRNWSHRDPSSAFFDPERAFERKYSLEREAEAESYVARLDGSYSQQSVVKGSAESSFCIGVPTIQRDGARYFRRTLGSVLAGLTPAERKDIYLVSLIANSDPTMHVAFGEHWLSLAADEVLTYPNASEGVLERVKSLETFDPKFDRKPLFDYTYLLRHCYNHGAPWIVMLEDDVIGAEGWYYRTKQALGTLEGLRPFNSTLYLRLFYNERILGWNSEEWPTYFMRVLMAEAIVFAAIMLGLFFIPNATAIFDPTTVFTLLFVVTPMFIVLYFAAGRRTVSPLAYGLNRMDAYGCCSQAFVFPRQQLPELMAYYESAGSGKMDQLTEKYADEHSLARWALTPSVFAHVGSTSSKQTSVSRWGRSNTENIWNFAFETFDREKLKDEHM</sequence>
<keyword evidence="1" id="KW-1133">Transmembrane helix</keyword>
<organism evidence="2 3">
    <name type="scientific">Neohortaea acidophila</name>
    <dbReference type="NCBI Taxonomy" id="245834"/>
    <lineage>
        <taxon>Eukaryota</taxon>
        <taxon>Fungi</taxon>
        <taxon>Dikarya</taxon>
        <taxon>Ascomycota</taxon>
        <taxon>Pezizomycotina</taxon>
        <taxon>Dothideomycetes</taxon>
        <taxon>Dothideomycetidae</taxon>
        <taxon>Mycosphaerellales</taxon>
        <taxon>Teratosphaeriaceae</taxon>
        <taxon>Neohortaea</taxon>
    </lineage>
</organism>
<dbReference type="EMBL" id="MU001631">
    <property type="protein sequence ID" value="KAF2488013.1"/>
    <property type="molecule type" value="Genomic_DNA"/>
</dbReference>
<dbReference type="GeneID" id="54476856"/>
<gene>
    <name evidence="2" type="ORF">BDY17DRAFT_314794</name>
</gene>
<dbReference type="PANTHER" id="PTHR31410:SF1">
    <property type="entry name" value="POST-GPI ATTACHMENT TO PROTEINS FACTOR 4"/>
    <property type="match status" value="1"/>
</dbReference>
<dbReference type="InterPro" id="IPR029675">
    <property type="entry name" value="PGAP4"/>
</dbReference>
<evidence type="ECO:0000313" key="2">
    <source>
        <dbReference type="EMBL" id="KAF2488013.1"/>
    </source>
</evidence>
<evidence type="ECO:0000313" key="3">
    <source>
        <dbReference type="Proteomes" id="UP000799767"/>
    </source>
</evidence>
<dbReference type="GO" id="GO:0006506">
    <property type="term" value="P:GPI anchor biosynthetic process"/>
    <property type="evidence" value="ECO:0007669"/>
    <property type="project" value="InterPro"/>
</dbReference>
<dbReference type="RefSeq" id="XP_033594582.1">
    <property type="nucleotide sequence ID" value="XM_033735854.1"/>
</dbReference>
<name>A0A6A6Q8P4_9PEZI</name>
<feature type="transmembrane region" description="Helical" evidence="1">
    <location>
        <begin position="12"/>
        <end position="29"/>
    </location>
</feature>
<dbReference type="PANTHER" id="PTHR31410">
    <property type="entry name" value="TRANSMEMBRANE PROTEIN 246"/>
    <property type="match status" value="1"/>
</dbReference>
<dbReference type="GO" id="GO:0000139">
    <property type="term" value="C:Golgi membrane"/>
    <property type="evidence" value="ECO:0007669"/>
    <property type="project" value="InterPro"/>
</dbReference>
<protein>
    <submittedName>
        <fullName evidence="2">Integral membrane protein</fullName>
    </submittedName>
</protein>
<dbReference type="GO" id="GO:0016757">
    <property type="term" value="F:glycosyltransferase activity"/>
    <property type="evidence" value="ECO:0007669"/>
    <property type="project" value="InterPro"/>
</dbReference>
<keyword evidence="1" id="KW-0812">Transmembrane</keyword>
<keyword evidence="3" id="KW-1185">Reference proteome</keyword>
<proteinExistence type="predicted"/>
<keyword evidence="1" id="KW-0472">Membrane</keyword>
<evidence type="ECO:0000256" key="1">
    <source>
        <dbReference type="SAM" id="Phobius"/>
    </source>
</evidence>
<feature type="transmembrane region" description="Helical" evidence="1">
    <location>
        <begin position="284"/>
        <end position="302"/>
    </location>
</feature>